<keyword evidence="3" id="KW-1185">Reference proteome</keyword>
<dbReference type="InterPro" id="IPR000073">
    <property type="entry name" value="AB_hydrolase_1"/>
</dbReference>
<dbReference type="PANTHER" id="PTHR46438">
    <property type="entry name" value="ALPHA/BETA-HYDROLASES SUPERFAMILY PROTEIN"/>
    <property type="match status" value="1"/>
</dbReference>
<dbReference type="RefSeq" id="WP_038491776.1">
    <property type="nucleotide sequence ID" value="NZ_CP009962.1"/>
</dbReference>
<dbReference type="PANTHER" id="PTHR46438:SF11">
    <property type="entry name" value="LIPASE-RELATED"/>
    <property type="match status" value="1"/>
</dbReference>
<feature type="domain" description="AB hydrolase-1" evidence="1">
    <location>
        <begin position="59"/>
        <end position="289"/>
    </location>
</feature>
<dbReference type="KEGG" id="care:LT85_3736"/>
<dbReference type="Pfam" id="PF12697">
    <property type="entry name" value="Abhydrolase_6"/>
    <property type="match status" value="1"/>
</dbReference>
<accession>A0A0A1FH01</accession>
<dbReference type="HOGENOM" id="CLU_020336_27_3_4"/>
<dbReference type="InterPro" id="IPR029058">
    <property type="entry name" value="AB_hydrolase_fold"/>
</dbReference>
<dbReference type="PRINTS" id="PR00111">
    <property type="entry name" value="ABHYDROLASE"/>
</dbReference>
<evidence type="ECO:0000313" key="2">
    <source>
        <dbReference type="EMBL" id="AIY42894.1"/>
    </source>
</evidence>
<protein>
    <submittedName>
        <fullName evidence="2">Carboxylesterase</fullName>
    </submittedName>
</protein>
<dbReference type="EMBL" id="CP009962">
    <property type="protein sequence ID" value="AIY42894.1"/>
    <property type="molecule type" value="Genomic_DNA"/>
</dbReference>
<organism evidence="2 3">
    <name type="scientific">Collimonas arenae</name>
    <dbReference type="NCBI Taxonomy" id="279058"/>
    <lineage>
        <taxon>Bacteria</taxon>
        <taxon>Pseudomonadati</taxon>
        <taxon>Pseudomonadota</taxon>
        <taxon>Betaproteobacteria</taxon>
        <taxon>Burkholderiales</taxon>
        <taxon>Oxalobacteraceae</taxon>
        <taxon>Collimonas</taxon>
    </lineage>
</organism>
<reference evidence="3" key="1">
    <citation type="journal article" date="2014" name="Soil Biol. Biochem.">
        <title>Structure and function of bacterial communities in ageing soils: Insights from the Mendocino ecological staircase.</title>
        <authorList>
            <person name="Uroz S."/>
            <person name="Tech J.J."/>
            <person name="Sawaya N.A."/>
            <person name="Frey-Klett P."/>
            <person name="Leveau J.H.J."/>
        </authorList>
    </citation>
    <scope>NUCLEOTIDE SEQUENCE [LARGE SCALE GENOMIC DNA]</scope>
    <source>
        <strain evidence="3">Cal35</strain>
    </source>
</reference>
<dbReference type="Proteomes" id="UP000030302">
    <property type="component" value="Chromosome"/>
</dbReference>
<gene>
    <name evidence="2" type="ORF">LT85_3736</name>
</gene>
<name>A0A0A1FH01_9BURK</name>
<dbReference type="SUPFAM" id="SSF53474">
    <property type="entry name" value="alpha/beta-Hydrolases"/>
    <property type="match status" value="1"/>
</dbReference>
<dbReference type="AlphaFoldDB" id="A0A0A1FH01"/>
<evidence type="ECO:0000313" key="3">
    <source>
        <dbReference type="Proteomes" id="UP000030302"/>
    </source>
</evidence>
<dbReference type="Gene3D" id="3.40.50.1820">
    <property type="entry name" value="alpha/beta hydrolase"/>
    <property type="match status" value="1"/>
</dbReference>
<proteinExistence type="predicted"/>
<dbReference type="STRING" id="279058.LT85_3736"/>
<sequence>MPPPNVFPSFKSDEAKERYIAAYDALLRDWPVPYQELNLATRLGPTYVIASGPADAPPLVLLPSFAGSATIWRLNVARLSRHYRIYAVDVIGQPGKSLTNRRLRNRHEYANWLVDLLDALDVQRASIVGCSFGGFLALNQASLTPERVDRVVLINPVGTFASQFWKLFYSARIKRPIVKLGRRLVGSKKIPSLADLGIRPPRDAKWSALMATMMSSVSKLSIITPSVLSGRELRSIRTPALLLIGDAEKLYDPVAMLTLAQKRMPTLKGGIVPDADHIAAMAQPDDVNERIIRFLQSDDDAMDVVSQ</sequence>
<evidence type="ECO:0000259" key="1">
    <source>
        <dbReference type="Pfam" id="PF12697"/>
    </source>
</evidence>